<feature type="compositionally biased region" description="Basic and acidic residues" evidence="10">
    <location>
        <begin position="66"/>
        <end position="111"/>
    </location>
</feature>
<feature type="domain" description="Helicase C-terminal" evidence="13">
    <location>
        <begin position="573"/>
        <end position="724"/>
    </location>
</feature>
<dbReference type="OrthoDB" id="5857104at2759"/>
<feature type="compositionally biased region" description="Basic residues" evidence="10">
    <location>
        <begin position="1476"/>
        <end position="1485"/>
    </location>
</feature>
<evidence type="ECO:0000313" key="14">
    <source>
        <dbReference type="EMBL" id="CBJ31874.1"/>
    </source>
</evidence>
<name>D7FV68_ECTSI</name>
<protein>
    <submittedName>
        <fullName evidence="14">Probable chromatin remodelling complex ATPase chain</fullName>
    </submittedName>
</protein>
<keyword evidence="15" id="KW-1185">Reference proteome</keyword>
<feature type="compositionally biased region" description="Basic and acidic residues" evidence="10">
    <location>
        <begin position="1092"/>
        <end position="1101"/>
    </location>
</feature>
<keyword evidence="7" id="KW-0175">Coiled coil</keyword>
<feature type="region of interest" description="Disordered" evidence="10">
    <location>
        <begin position="1257"/>
        <end position="1286"/>
    </location>
</feature>
<feature type="compositionally biased region" description="Basic and acidic residues" evidence="10">
    <location>
        <begin position="1258"/>
        <end position="1269"/>
    </location>
</feature>
<dbReference type="Pfam" id="PF09111">
    <property type="entry name" value="SLIDE"/>
    <property type="match status" value="1"/>
</dbReference>
<dbReference type="Gene3D" id="1.10.10.60">
    <property type="entry name" value="Homeodomain-like"/>
    <property type="match status" value="2"/>
</dbReference>
<feature type="compositionally biased region" description="Low complexity" evidence="10">
    <location>
        <begin position="201"/>
        <end position="211"/>
    </location>
</feature>
<dbReference type="InterPro" id="IPR009071">
    <property type="entry name" value="HMG_box_dom"/>
</dbReference>
<dbReference type="GO" id="GO:0003677">
    <property type="term" value="F:DNA binding"/>
    <property type="evidence" value="ECO:0007669"/>
    <property type="project" value="UniProtKB-UniRule"/>
</dbReference>
<dbReference type="SMART" id="SM00487">
    <property type="entry name" value="DEXDc"/>
    <property type="match status" value="1"/>
</dbReference>
<feature type="domain" description="Helicase ATP-binding" evidence="12">
    <location>
        <begin position="274"/>
        <end position="438"/>
    </location>
</feature>
<dbReference type="Gene3D" id="1.10.30.10">
    <property type="entry name" value="High mobility group box domain"/>
    <property type="match status" value="1"/>
</dbReference>
<dbReference type="InterPro" id="IPR027417">
    <property type="entry name" value="P-loop_NTPase"/>
</dbReference>
<dbReference type="GO" id="GO:0004386">
    <property type="term" value="F:helicase activity"/>
    <property type="evidence" value="ECO:0007669"/>
    <property type="project" value="UniProtKB-KW"/>
</dbReference>
<dbReference type="Pfam" id="PF09011">
    <property type="entry name" value="HMG_box_2"/>
    <property type="match status" value="1"/>
</dbReference>
<evidence type="ECO:0000259" key="13">
    <source>
        <dbReference type="PROSITE" id="PS51194"/>
    </source>
</evidence>
<dbReference type="Proteomes" id="UP000002630">
    <property type="component" value="Linkage Group LG26"/>
</dbReference>
<dbReference type="SUPFAM" id="SSF101224">
    <property type="entry name" value="HAND domain of the nucleosome remodeling ATPase ISWI"/>
    <property type="match status" value="1"/>
</dbReference>
<feature type="compositionally biased region" description="Basic and acidic residues" evidence="10">
    <location>
        <begin position="1112"/>
        <end position="1137"/>
    </location>
</feature>
<dbReference type="Gene3D" id="3.40.50.10810">
    <property type="entry name" value="Tandem AAA-ATPase domain"/>
    <property type="match status" value="1"/>
</dbReference>
<accession>D7FV68</accession>
<dbReference type="GO" id="GO:0042393">
    <property type="term" value="F:histone binding"/>
    <property type="evidence" value="ECO:0007669"/>
    <property type="project" value="TreeGrafter"/>
</dbReference>
<evidence type="ECO:0000256" key="5">
    <source>
        <dbReference type="ARBA" id="ARBA00022806"/>
    </source>
</evidence>
<dbReference type="Pfam" id="PF00176">
    <property type="entry name" value="SNF2-rel_dom"/>
    <property type="match status" value="1"/>
</dbReference>
<dbReference type="InterPro" id="IPR001005">
    <property type="entry name" value="SANT/Myb"/>
</dbReference>
<feature type="compositionally biased region" description="Low complexity" evidence="10">
    <location>
        <begin position="1453"/>
        <end position="1472"/>
    </location>
</feature>
<dbReference type="FunFam" id="3.40.50.300:FF:000082">
    <property type="entry name" value="ISWI chromatin remodeling complex ATPase ISW1"/>
    <property type="match status" value="1"/>
</dbReference>
<dbReference type="InterPro" id="IPR044754">
    <property type="entry name" value="Isw1/2_DEXHc"/>
</dbReference>
<comment type="similarity">
    <text evidence="2">Belongs to the SNF2/RAD54 helicase family. ISWI subfamily.</text>
</comment>
<dbReference type="PANTHER" id="PTHR45623">
    <property type="entry name" value="CHROMODOMAIN-HELICASE-DNA-BINDING PROTEIN 3-RELATED-RELATED"/>
    <property type="match status" value="1"/>
</dbReference>
<dbReference type="GO" id="GO:0005524">
    <property type="term" value="F:ATP binding"/>
    <property type="evidence" value="ECO:0007669"/>
    <property type="project" value="UniProtKB-KW"/>
</dbReference>
<dbReference type="SUPFAM" id="SSF46689">
    <property type="entry name" value="Homeodomain-like"/>
    <property type="match status" value="2"/>
</dbReference>
<dbReference type="InterPro" id="IPR001650">
    <property type="entry name" value="Helicase_C-like"/>
</dbReference>
<dbReference type="PROSITE" id="PS50118">
    <property type="entry name" value="HMG_BOX_2"/>
    <property type="match status" value="1"/>
</dbReference>
<dbReference type="GO" id="GO:0031491">
    <property type="term" value="F:nucleosome binding"/>
    <property type="evidence" value="ECO:0007669"/>
    <property type="project" value="InterPro"/>
</dbReference>
<keyword evidence="9" id="KW-0238">DNA-binding</keyword>
<dbReference type="InterPro" id="IPR009057">
    <property type="entry name" value="Homeodomain-like_sf"/>
</dbReference>
<keyword evidence="6" id="KW-0067">ATP-binding</keyword>
<dbReference type="InParanoid" id="D7FV68"/>
<evidence type="ECO:0000256" key="1">
    <source>
        <dbReference type="ARBA" id="ARBA00004123"/>
    </source>
</evidence>
<dbReference type="InterPro" id="IPR038718">
    <property type="entry name" value="SNF2-like_sf"/>
</dbReference>
<feature type="region of interest" description="Disordered" evidence="10">
    <location>
        <begin position="66"/>
        <end position="156"/>
    </location>
</feature>
<evidence type="ECO:0000256" key="8">
    <source>
        <dbReference type="ARBA" id="ARBA00023242"/>
    </source>
</evidence>
<dbReference type="SUPFAM" id="SSF47095">
    <property type="entry name" value="HMG-box"/>
    <property type="match status" value="2"/>
</dbReference>
<dbReference type="Pfam" id="PF00271">
    <property type="entry name" value="Helicase_C"/>
    <property type="match status" value="1"/>
</dbReference>
<dbReference type="GO" id="GO:0000785">
    <property type="term" value="C:chromatin"/>
    <property type="evidence" value="ECO:0007669"/>
    <property type="project" value="TreeGrafter"/>
</dbReference>
<dbReference type="SUPFAM" id="SSF52540">
    <property type="entry name" value="P-loop containing nucleoside triphosphate hydrolases"/>
    <property type="match status" value="2"/>
</dbReference>
<feature type="compositionally biased region" description="Basic and acidic residues" evidence="10">
    <location>
        <begin position="123"/>
        <end position="147"/>
    </location>
</feature>
<keyword evidence="3" id="KW-0547">Nucleotide-binding</keyword>
<dbReference type="eggNOG" id="KOG0385">
    <property type="taxonomic scope" value="Eukaryota"/>
</dbReference>
<dbReference type="Gene3D" id="1.10.1040.30">
    <property type="entry name" value="ISWI, HAND domain"/>
    <property type="match status" value="1"/>
</dbReference>
<keyword evidence="8 9" id="KW-0539">Nucleus</keyword>
<dbReference type="GO" id="GO:0034728">
    <property type="term" value="P:nucleosome organization"/>
    <property type="evidence" value="ECO:0007669"/>
    <property type="project" value="TreeGrafter"/>
</dbReference>
<dbReference type="InterPro" id="IPR049730">
    <property type="entry name" value="SNF2/RAD54-like_C"/>
</dbReference>
<evidence type="ECO:0000256" key="7">
    <source>
        <dbReference type="ARBA" id="ARBA00023054"/>
    </source>
</evidence>
<dbReference type="CDD" id="cd00084">
    <property type="entry name" value="HMG-box_SF"/>
    <property type="match status" value="1"/>
</dbReference>
<dbReference type="STRING" id="2880.D7FV68"/>
<dbReference type="InterPro" id="IPR000330">
    <property type="entry name" value="SNF2_N"/>
</dbReference>
<dbReference type="PANTHER" id="PTHR45623:SF49">
    <property type="entry name" value="SWI_SNF-RELATED MATRIX-ASSOCIATED ACTIN-DEPENDENT REGULATOR OF CHROMATIN SUBFAMILY A MEMBER 5"/>
    <property type="match status" value="1"/>
</dbReference>
<dbReference type="CDD" id="cd17997">
    <property type="entry name" value="DEXHc_SMARCA1_SMARCA5"/>
    <property type="match status" value="1"/>
</dbReference>
<feature type="region of interest" description="Disordered" evidence="10">
    <location>
        <begin position="1426"/>
        <end position="1485"/>
    </location>
</feature>
<gene>
    <name evidence="14" type="ORF">Esi_0289_0033</name>
</gene>
<feature type="region of interest" description="Disordered" evidence="10">
    <location>
        <begin position="1316"/>
        <end position="1377"/>
    </location>
</feature>
<dbReference type="SMART" id="SM00398">
    <property type="entry name" value="HMG"/>
    <property type="match status" value="1"/>
</dbReference>
<dbReference type="GO" id="GO:0005634">
    <property type="term" value="C:nucleus"/>
    <property type="evidence" value="ECO:0007669"/>
    <property type="project" value="UniProtKB-SubCell"/>
</dbReference>
<dbReference type="GO" id="GO:0140658">
    <property type="term" value="F:ATP-dependent chromatin remodeler activity"/>
    <property type="evidence" value="ECO:0007669"/>
    <property type="project" value="TreeGrafter"/>
</dbReference>
<evidence type="ECO:0000259" key="12">
    <source>
        <dbReference type="PROSITE" id="PS51192"/>
    </source>
</evidence>
<evidence type="ECO:0000256" key="4">
    <source>
        <dbReference type="ARBA" id="ARBA00022801"/>
    </source>
</evidence>
<keyword evidence="5" id="KW-0347">Helicase</keyword>
<dbReference type="EMBL" id="FN649751">
    <property type="protein sequence ID" value="CBJ31874.1"/>
    <property type="molecule type" value="Genomic_DNA"/>
</dbReference>
<dbReference type="GO" id="GO:0016887">
    <property type="term" value="F:ATP hydrolysis activity"/>
    <property type="evidence" value="ECO:0007669"/>
    <property type="project" value="TreeGrafter"/>
</dbReference>
<sequence length="1485" mass="166820">MSEIKAAASAYHLYMKEKHAEVKASLEAKGQTADFGDVMRELSSRWKELGSDDADRVKFETLAAEDRARFERESAAKDLEVAEAQRAKRAERESLTTESRMRGRPKSEQPKPKAKAMGPPRQLSEEEKARRQERQDLKNKEKAERNARTQIAEAQHTSIKDEIAKQASARLQFLLKQSDIFQHFGVGKQATQAGEAKQEKGAASAEAKAGEVTSPGKRRREAGKGGGAAAAAAAAEEEEEEEEAPETTFLTKQPDCIKFGKMRHYQLEGLNWMIRLNDNGINGILADEMGLGKTLQSISVLAYMHEYKGISGPHIILVPKSTLSNWLNELKRWCPALRPLRFHGTREERASLIEERLRVGHNDRDWDVGGANLEKRSLQNIAWRYLIIDEAHRLKNEASMFSQTVRSFNMQHRLLLTGTPLQNNLHELWALLNFLLPDVFSSSEQFDQWFNLEIDDKEAKENIIHQLHKILRPFMLRRLKADVEKSLPPKTETILYVGLSSKQKEVYRNVLLRDIDMVNGTGGGGNAGRTVILNIVMQLRKCCNHPYLFAGVEDRKLDPLGDHLIINCGKMVLLDKLLKKLFDKGHRVLIFTQMTKMLDIFEDFCVMRRYEYCRIDGNTSYESREDCIDAYNKPDSTKFVFMLSTRAGGLGINLQTADTVILYDSDWNPQADLQAMDRAHRIGQKRPVSVYRLVTENTVEEKVVERAQQKLKLDAMIVQQGRLTDNAKKLGKEQLLDALRFGADKVFRSKDTSITDADIDAIMAHGKEKTKALMESKLQVSDKGDLLDFSLDGGIATQVYEGVDYSNKANRADAGGGAVPFQFIDTGKRERKKIASYKEDTFYRQQQAAAIKRRTMMPKHLRLPRMDECQFYDKKRLEQLHRKEEQLFVEAKEKGDLPNDLTNYEVLPEPLLSEKVRLLSEGFADWSKAQYMIFVRASAKHGRGAYDRIAAEVGKAEKDVERYAKAFWEKGSTAFAPADWERHVKNVEKGERKIEEINRLMGATRSFISKFANPWEQLTFQYTGTQGKVFNAHEDRYLLCLAHKYGYGNWDLVKAAIRRSDRFRFDYFLRSCSADALGKRCEALMKAAEKEDAEWHKRQGTERGAGPGGSERLGEEERRRVAERERHNSYKDFQGKVEKETGKLTELHLDKSRLRESLLADGGASAGSGPAGGADSATGGGGKEKTGAGVSSAVDNVDRQLAYLVAQNQAGGSSSSRAQGQAKPVPDRLVGELARFACRSGSKGVDKIVTDFTAIHPEASKRQVEKKIQASDVPVDPQDLEERRGSVQEVAYKEKRAGDVRDSWYIREGFESLLEEGLTDAEKKDDKDTNAKQPTKSEASGKEADSSSKVGSSTSSKKRRPHGDGERPTVTVRSPFYLFKHAERETAVQALRDRGVSDPSSDEIKDKIKMMWRELSRDAQEEYFQKAEKTGWVEDQDSGKGGGSSSGGKRKASFSGDVTSTGSSAPGSPTSAFTIPKRKKVEPSA</sequence>
<dbReference type="CDD" id="cd18793">
    <property type="entry name" value="SF2_C_SNF"/>
    <property type="match status" value="1"/>
</dbReference>
<feature type="compositionally biased region" description="Acidic residues" evidence="10">
    <location>
        <begin position="235"/>
        <end position="245"/>
    </location>
</feature>
<evidence type="ECO:0000313" key="15">
    <source>
        <dbReference type="Proteomes" id="UP000002630"/>
    </source>
</evidence>
<evidence type="ECO:0000256" key="3">
    <source>
        <dbReference type="ARBA" id="ARBA00022741"/>
    </source>
</evidence>
<keyword evidence="4" id="KW-0378">Hydrolase</keyword>
<feature type="compositionally biased region" description="Basic and acidic residues" evidence="10">
    <location>
        <begin position="1320"/>
        <end position="1330"/>
    </location>
</feature>
<evidence type="ECO:0000256" key="6">
    <source>
        <dbReference type="ARBA" id="ARBA00022840"/>
    </source>
</evidence>
<dbReference type="SMART" id="SM00490">
    <property type="entry name" value="HELICc"/>
    <property type="match status" value="1"/>
</dbReference>
<dbReference type="Gene3D" id="3.40.50.300">
    <property type="entry name" value="P-loop containing nucleotide triphosphate hydrolases"/>
    <property type="match status" value="1"/>
</dbReference>
<organism evidence="14 15">
    <name type="scientific">Ectocarpus siliculosus</name>
    <name type="common">Brown alga</name>
    <name type="synonym">Conferva siliculosa</name>
    <dbReference type="NCBI Taxonomy" id="2880"/>
    <lineage>
        <taxon>Eukaryota</taxon>
        <taxon>Sar</taxon>
        <taxon>Stramenopiles</taxon>
        <taxon>Ochrophyta</taxon>
        <taxon>PX clade</taxon>
        <taxon>Phaeophyceae</taxon>
        <taxon>Ectocarpales</taxon>
        <taxon>Ectocarpaceae</taxon>
        <taxon>Ectocarpus</taxon>
    </lineage>
</organism>
<feature type="region of interest" description="Disordered" evidence="10">
    <location>
        <begin position="192"/>
        <end position="248"/>
    </location>
</feature>
<feature type="region of interest" description="Disordered" evidence="10">
    <location>
        <begin position="1161"/>
        <end position="1193"/>
    </location>
</feature>
<dbReference type="InterPro" id="IPR036910">
    <property type="entry name" value="HMG_box_dom_sf"/>
</dbReference>
<evidence type="ECO:0000256" key="2">
    <source>
        <dbReference type="ARBA" id="ARBA00009687"/>
    </source>
</evidence>
<proteinExistence type="inferred from homology"/>
<evidence type="ECO:0000256" key="10">
    <source>
        <dbReference type="SAM" id="MobiDB-lite"/>
    </source>
</evidence>
<reference evidence="14 15" key="1">
    <citation type="journal article" date="2010" name="Nature">
        <title>The Ectocarpus genome and the independent evolution of multicellularity in brown algae.</title>
        <authorList>
            <person name="Cock J.M."/>
            <person name="Sterck L."/>
            <person name="Rouze P."/>
            <person name="Scornet D."/>
            <person name="Allen A.E."/>
            <person name="Amoutzias G."/>
            <person name="Anthouard V."/>
            <person name="Artiguenave F."/>
            <person name="Aury J.M."/>
            <person name="Badger J.H."/>
            <person name="Beszteri B."/>
            <person name="Billiau K."/>
            <person name="Bonnet E."/>
            <person name="Bothwell J.H."/>
            <person name="Bowler C."/>
            <person name="Boyen C."/>
            <person name="Brownlee C."/>
            <person name="Carrano C.J."/>
            <person name="Charrier B."/>
            <person name="Cho G.Y."/>
            <person name="Coelho S.M."/>
            <person name="Collen J."/>
            <person name="Corre E."/>
            <person name="Da Silva C."/>
            <person name="Delage L."/>
            <person name="Delaroque N."/>
            <person name="Dittami S.M."/>
            <person name="Doulbeau S."/>
            <person name="Elias M."/>
            <person name="Farnham G."/>
            <person name="Gachon C.M."/>
            <person name="Gschloessl B."/>
            <person name="Heesch S."/>
            <person name="Jabbari K."/>
            <person name="Jubin C."/>
            <person name="Kawai H."/>
            <person name="Kimura K."/>
            <person name="Kloareg B."/>
            <person name="Kupper F.C."/>
            <person name="Lang D."/>
            <person name="Le Bail A."/>
            <person name="Leblanc C."/>
            <person name="Lerouge P."/>
            <person name="Lohr M."/>
            <person name="Lopez P.J."/>
            <person name="Martens C."/>
            <person name="Maumus F."/>
            <person name="Michel G."/>
            <person name="Miranda-Saavedra D."/>
            <person name="Morales J."/>
            <person name="Moreau H."/>
            <person name="Motomura T."/>
            <person name="Nagasato C."/>
            <person name="Napoli C.A."/>
            <person name="Nelson D.R."/>
            <person name="Nyvall-Collen P."/>
            <person name="Peters A.F."/>
            <person name="Pommier C."/>
            <person name="Potin P."/>
            <person name="Poulain J."/>
            <person name="Quesneville H."/>
            <person name="Read B."/>
            <person name="Rensing S.A."/>
            <person name="Ritter A."/>
            <person name="Rousvoal S."/>
            <person name="Samanta M."/>
            <person name="Samson G."/>
            <person name="Schroeder D.C."/>
            <person name="Segurens B."/>
            <person name="Strittmatter M."/>
            <person name="Tonon T."/>
            <person name="Tregear J.W."/>
            <person name="Valentin K."/>
            <person name="von Dassow P."/>
            <person name="Yamagishi T."/>
            <person name="Van de Peer Y."/>
            <person name="Wincker P."/>
        </authorList>
    </citation>
    <scope>NUCLEOTIDE SEQUENCE [LARGE SCALE GENOMIC DNA]</scope>
    <source>
        <strain evidence="15">Ec32 / CCAP1310/4</strain>
    </source>
</reference>
<dbReference type="OMA" id="FTHINCK"/>
<dbReference type="PROSITE" id="PS51192">
    <property type="entry name" value="HELICASE_ATP_BIND_1"/>
    <property type="match status" value="1"/>
</dbReference>
<comment type="subcellular location">
    <subcellularLocation>
        <location evidence="1">Nucleus</location>
    </subcellularLocation>
</comment>
<feature type="domain" description="HMG box" evidence="11">
    <location>
        <begin position="4"/>
        <end position="78"/>
    </location>
</feature>
<feature type="DNA-binding region" description="HMG box" evidence="9">
    <location>
        <begin position="4"/>
        <end position="78"/>
    </location>
</feature>
<dbReference type="FunFam" id="3.40.50.10810:FF:000015">
    <property type="entry name" value="lymphoid-specific helicase isoform X1"/>
    <property type="match status" value="1"/>
</dbReference>
<dbReference type="InterPro" id="IPR014001">
    <property type="entry name" value="Helicase_ATP-bd"/>
</dbReference>
<dbReference type="SMART" id="SM00717">
    <property type="entry name" value="SANT"/>
    <property type="match status" value="2"/>
</dbReference>
<evidence type="ECO:0000259" key="11">
    <source>
        <dbReference type="PROSITE" id="PS50118"/>
    </source>
</evidence>
<dbReference type="InterPro" id="IPR015195">
    <property type="entry name" value="SLIDE"/>
</dbReference>
<dbReference type="EMBL" id="FN648474">
    <property type="protein sequence ID" value="CBJ31874.1"/>
    <property type="molecule type" value="Genomic_DNA"/>
</dbReference>
<feature type="region of interest" description="Disordered" evidence="10">
    <location>
        <begin position="1092"/>
        <end position="1137"/>
    </location>
</feature>
<dbReference type="InterPro" id="IPR036306">
    <property type="entry name" value="ISWI_HAND-dom_sf"/>
</dbReference>
<evidence type="ECO:0000256" key="9">
    <source>
        <dbReference type="PROSITE-ProRule" id="PRU00267"/>
    </source>
</evidence>
<dbReference type="PROSITE" id="PS51194">
    <property type="entry name" value="HELICASE_CTER"/>
    <property type="match status" value="1"/>
</dbReference>